<sequence>MIAWWIYLFPRNVLVAFIRGWRAVISPLYGNVCRYYPTCSAFGLKAVQQFGIFRGSGMTLWRIVRCNPWARGGIDDVPARMDGNFPLSRTGFVTPKQKEK</sequence>
<proteinExistence type="inferred from homology"/>
<dbReference type="SMART" id="SM01234">
    <property type="entry name" value="Haemolytic"/>
    <property type="match status" value="1"/>
</dbReference>
<dbReference type="InterPro" id="IPR002696">
    <property type="entry name" value="Membr_insert_effic_factor_YidD"/>
</dbReference>
<dbReference type="EMBL" id="CAFBLO010000009">
    <property type="protein sequence ID" value="CAB4859981.1"/>
    <property type="molecule type" value="Genomic_DNA"/>
</dbReference>
<dbReference type="EMBL" id="CAEZVJ010000003">
    <property type="protein sequence ID" value="CAB4621130.1"/>
    <property type="molecule type" value="Genomic_DNA"/>
</dbReference>
<dbReference type="PANTHER" id="PTHR33383:SF1">
    <property type="entry name" value="MEMBRANE PROTEIN INSERTION EFFICIENCY FACTOR-RELATED"/>
    <property type="match status" value="1"/>
</dbReference>
<evidence type="ECO:0000313" key="2">
    <source>
        <dbReference type="EMBL" id="CAB4859981.1"/>
    </source>
</evidence>
<gene>
    <name evidence="1" type="ORF">UFOPK1961_00058</name>
    <name evidence="2" type="ORF">UFOPK3364_00191</name>
</gene>
<name>A0A6J6I6A7_9ZZZZ</name>
<dbReference type="HAMAP" id="MF_00386">
    <property type="entry name" value="UPF0161_YidD"/>
    <property type="match status" value="1"/>
</dbReference>
<dbReference type="PANTHER" id="PTHR33383">
    <property type="entry name" value="MEMBRANE PROTEIN INSERTION EFFICIENCY FACTOR-RELATED"/>
    <property type="match status" value="1"/>
</dbReference>
<organism evidence="1">
    <name type="scientific">freshwater metagenome</name>
    <dbReference type="NCBI Taxonomy" id="449393"/>
    <lineage>
        <taxon>unclassified sequences</taxon>
        <taxon>metagenomes</taxon>
        <taxon>ecological metagenomes</taxon>
    </lineage>
</organism>
<evidence type="ECO:0000313" key="1">
    <source>
        <dbReference type="EMBL" id="CAB4621130.1"/>
    </source>
</evidence>
<protein>
    <submittedName>
        <fullName evidence="1">Unannotated protein</fullName>
    </submittedName>
</protein>
<dbReference type="NCBIfam" id="TIGR00278">
    <property type="entry name" value="membrane protein insertion efficiency factor YidD"/>
    <property type="match status" value="1"/>
</dbReference>
<reference evidence="1" key="1">
    <citation type="submission" date="2020-05" db="EMBL/GenBank/DDBJ databases">
        <authorList>
            <person name="Chiriac C."/>
            <person name="Salcher M."/>
            <person name="Ghai R."/>
            <person name="Kavagutti S V."/>
        </authorList>
    </citation>
    <scope>NUCLEOTIDE SEQUENCE</scope>
</reference>
<accession>A0A6J6I6A7</accession>
<dbReference type="Pfam" id="PF01809">
    <property type="entry name" value="YidD"/>
    <property type="match status" value="1"/>
</dbReference>
<dbReference type="AlphaFoldDB" id="A0A6J6I6A7"/>